<reference evidence="3" key="1">
    <citation type="journal article" date="2020" name="mSystems">
        <title>Genome- and Community-Level Interaction Insights into Carbon Utilization and Element Cycling Functions of Hydrothermarchaeota in Hydrothermal Sediment.</title>
        <authorList>
            <person name="Zhou Z."/>
            <person name="Liu Y."/>
            <person name="Xu W."/>
            <person name="Pan J."/>
            <person name="Luo Z.H."/>
            <person name="Li M."/>
        </authorList>
    </citation>
    <scope>NUCLEOTIDE SEQUENCE [LARGE SCALE GENOMIC DNA]</scope>
    <source>
        <strain evidence="3">SpSt-479</strain>
    </source>
</reference>
<dbReference type="SUPFAM" id="SSF52540">
    <property type="entry name" value="P-loop containing nucleoside triphosphate hydrolases"/>
    <property type="match status" value="1"/>
</dbReference>
<dbReference type="Gene3D" id="3.40.50.300">
    <property type="entry name" value="P-loop containing nucleotide triphosphate hydrolases"/>
    <property type="match status" value="1"/>
</dbReference>
<dbReference type="InterPro" id="IPR027417">
    <property type="entry name" value="P-loop_NTPase"/>
</dbReference>
<keyword evidence="3" id="KW-0547">Nucleotide-binding</keyword>
<organism evidence="3">
    <name type="scientific">Ignavibacterium album</name>
    <dbReference type="NCBI Taxonomy" id="591197"/>
    <lineage>
        <taxon>Bacteria</taxon>
        <taxon>Pseudomonadati</taxon>
        <taxon>Ignavibacteriota</taxon>
        <taxon>Ignavibacteria</taxon>
        <taxon>Ignavibacteriales</taxon>
        <taxon>Ignavibacteriaceae</taxon>
        <taxon>Ignavibacterium</taxon>
    </lineage>
</organism>
<dbReference type="Pfam" id="PF13173">
    <property type="entry name" value="AAA_14"/>
    <property type="match status" value="1"/>
</dbReference>
<evidence type="ECO:0000259" key="1">
    <source>
        <dbReference type="Pfam" id="PF13173"/>
    </source>
</evidence>
<dbReference type="EMBL" id="DSUJ01000011">
    <property type="protein sequence ID" value="HFI92648.1"/>
    <property type="molecule type" value="Genomic_DNA"/>
</dbReference>
<dbReference type="Pfam" id="PF13635">
    <property type="entry name" value="DUF4143"/>
    <property type="match status" value="1"/>
</dbReference>
<dbReference type="AlphaFoldDB" id="A0A7V2ZMQ5"/>
<feature type="domain" description="AAA" evidence="1">
    <location>
        <begin position="20"/>
        <end position="150"/>
    </location>
</feature>
<dbReference type="PANTHER" id="PTHR43566:SF1">
    <property type="entry name" value="AAA+ ATPASE DOMAIN-CONTAINING PROTEIN"/>
    <property type="match status" value="1"/>
</dbReference>
<gene>
    <name evidence="3" type="ORF">ENS31_14105</name>
</gene>
<dbReference type="InterPro" id="IPR041682">
    <property type="entry name" value="AAA_14"/>
</dbReference>
<proteinExistence type="predicted"/>
<accession>A0A7V2ZMQ5</accession>
<feature type="domain" description="DUF4143" evidence="2">
    <location>
        <begin position="215"/>
        <end position="350"/>
    </location>
</feature>
<keyword evidence="3" id="KW-0067">ATP-binding</keyword>
<dbReference type="GO" id="GO:0005524">
    <property type="term" value="F:ATP binding"/>
    <property type="evidence" value="ECO:0007669"/>
    <property type="project" value="UniProtKB-KW"/>
</dbReference>
<dbReference type="InterPro" id="IPR025420">
    <property type="entry name" value="DUF4143"/>
</dbReference>
<dbReference type="PANTHER" id="PTHR43566">
    <property type="entry name" value="CONSERVED PROTEIN"/>
    <property type="match status" value="1"/>
</dbReference>
<sequence>MTGYIERQIYSELKNHLSKRQITVLTGLRRTGKTTLIKKLLEDSDYKQKIYFDLERIDNRELFSEKNYENIISALTSRGIDFSQRTLMAIDEVQHLPAIPSVIKYLYDNYNIKFLITGSSSYYIKNLFGESLAGRKKVFVLNTLSFTEFLRFKEVSFIPSKKFGRKFISSEYERLKNFYEEYIRYGGFPEVALTVKVADKKDILSDILSSYLNIDIKTVSEIRDQKNLHLLLKMLASRAGTRLDYSKLSSLTGISRPSVYNYLDLLEHTFVLTRVPVLAKNPDREIVKAPKVFINDNGLLNQLAEVSSGVQFENAVFNQLKFRGELHYYSLKTGKEIDFIIDKEIAVEVKETATKQDLINLKNLAKNLQIKNCFVVGRYPAPDFRDFIWGGDLG</sequence>
<name>A0A7V2ZMQ5_9BACT</name>
<protein>
    <submittedName>
        <fullName evidence="3">ATP-binding protein</fullName>
    </submittedName>
</protein>
<evidence type="ECO:0000313" key="3">
    <source>
        <dbReference type="EMBL" id="HFI92648.1"/>
    </source>
</evidence>
<evidence type="ECO:0000259" key="2">
    <source>
        <dbReference type="Pfam" id="PF13635"/>
    </source>
</evidence>
<comment type="caution">
    <text evidence="3">The sequence shown here is derived from an EMBL/GenBank/DDBJ whole genome shotgun (WGS) entry which is preliminary data.</text>
</comment>